<evidence type="ECO:0000256" key="6">
    <source>
        <dbReference type="ARBA" id="ARBA00022777"/>
    </source>
</evidence>
<feature type="binding site" evidence="9">
    <location>
        <position position="20"/>
    </location>
    <ligand>
        <name>ATP</name>
        <dbReference type="ChEBI" id="CHEBI:30616"/>
    </ligand>
</feature>
<dbReference type="GO" id="GO:0008776">
    <property type="term" value="F:acetate kinase activity"/>
    <property type="evidence" value="ECO:0007669"/>
    <property type="project" value="UniProtKB-UniRule"/>
</dbReference>
<evidence type="ECO:0000256" key="7">
    <source>
        <dbReference type="ARBA" id="ARBA00022840"/>
    </source>
</evidence>
<keyword evidence="2 9" id="KW-0963">Cytoplasm</keyword>
<dbReference type="PANTHER" id="PTHR21060:SF21">
    <property type="entry name" value="ACETATE KINASE"/>
    <property type="match status" value="1"/>
</dbReference>
<evidence type="ECO:0000313" key="11">
    <source>
        <dbReference type="EMBL" id="PNL73961.1"/>
    </source>
</evidence>
<accession>A0AAX0WZP7</accession>
<dbReference type="PROSITE" id="PS01076">
    <property type="entry name" value="ACETATE_KINASE_2"/>
    <property type="match status" value="1"/>
</dbReference>
<comment type="caution">
    <text evidence="9">Lacks conserved residue(s) required for the propagation of feature annotation.</text>
</comment>
<organism evidence="11 12">
    <name type="scientific">Legionella anisa</name>
    <dbReference type="NCBI Taxonomy" id="28082"/>
    <lineage>
        <taxon>Bacteria</taxon>
        <taxon>Pseudomonadati</taxon>
        <taxon>Pseudomonadota</taxon>
        <taxon>Gammaproteobacteria</taxon>
        <taxon>Legionellales</taxon>
        <taxon>Legionellaceae</taxon>
        <taxon>Legionella</taxon>
    </lineage>
</organism>
<protein>
    <recommendedName>
        <fullName evidence="9">Acetate kinase</fullName>
        <ecNumber evidence="9">2.7.2.1</ecNumber>
    </recommendedName>
    <alternativeName>
        <fullName evidence="9">Acetokinase</fullName>
    </alternativeName>
</protein>
<dbReference type="InterPro" id="IPR043129">
    <property type="entry name" value="ATPase_NBD"/>
</dbReference>
<proteinExistence type="inferred from homology"/>
<comment type="subunit">
    <text evidence="9">Homodimer.</text>
</comment>
<feature type="binding site" evidence="9">
    <location>
        <begin position="207"/>
        <end position="211"/>
    </location>
    <ligand>
        <name>ATP</name>
        <dbReference type="ChEBI" id="CHEBI:30616"/>
    </ligand>
</feature>
<dbReference type="Proteomes" id="UP000192511">
    <property type="component" value="Unassembled WGS sequence"/>
</dbReference>
<evidence type="ECO:0000256" key="10">
    <source>
        <dbReference type="RuleBase" id="RU003835"/>
    </source>
</evidence>
<reference evidence="11" key="1">
    <citation type="submission" date="2017-12" db="EMBL/GenBank/DDBJ databases">
        <title>FDA dAtabase for Regulatory Grade micrObial Sequences (FDA-ARGOS): Supporting development and validation of Infectious Disease Dx tests.</title>
        <authorList>
            <person name="Kerrigan L."/>
            <person name="Tallon L.J."/>
            <person name="Sadzewicz L."/>
            <person name="Sengamalay N."/>
            <person name="Ott S."/>
            <person name="Godinez A."/>
            <person name="Nagaraj S."/>
            <person name="Vavikolanu K."/>
            <person name="Vyas G."/>
            <person name="Nadendla S."/>
            <person name="Aluvathingal J."/>
            <person name="Sichtig H."/>
        </authorList>
    </citation>
    <scope>NUCLEOTIDE SEQUENCE [LARGE SCALE GENOMIC DNA]</scope>
    <source>
        <strain evidence="11">FDAARGOS_200</strain>
    </source>
</reference>
<feature type="active site" description="Proton donor/acceptor" evidence="9">
    <location>
        <position position="149"/>
    </location>
</feature>
<keyword evidence="4 9" id="KW-0479">Metal-binding</keyword>
<dbReference type="Pfam" id="PF00871">
    <property type="entry name" value="Acetate_kinase"/>
    <property type="match status" value="1"/>
</dbReference>
<comment type="cofactor">
    <cofactor evidence="9">
        <name>Mg(2+)</name>
        <dbReference type="ChEBI" id="CHEBI:18420"/>
    </cofactor>
    <cofactor evidence="9">
        <name>Mn(2+)</name>
        <dbReference type="ChEBI" id="CHEBI:29035"/>
    </cofactor>
    <text evidence="9">Mg(2+). Can also accept Mn(2+).</text>
</comment>
<name>A0AAX0WZP7_9GAMM</name>
<dbReference type="HAMAP" id="MF_00020">
    <property type="entry name" value="Acetate_kinase"/>
    <property type="match status" value="1"/>
</dbReference>
<dbReference type="GO" id="GO:0005829">
    <property type="term" value="C:cytosol"/>
    <property type="evidence" value="ECO:0007669"/>
    <property type="project" value="TreeGrafter"/>
</dbReference>
<gene>
    <name evidence="9" type="primary">ackA</name>
    <name evidence="11" type="ORF">A6J39_000460</name>
</gene>
<feature type="binding site" evidence="9">
    <location>
        <position position="13"/>
    </location>
    <ligand>
        <name>Mg(2+)</name>
        <dbReference type="ChEBI" id="CHEBI:18420"/>
    </ligand>
</feature>
<dbReference type="SUPFAM" id="SSF53067">
    <property type="entry name" value="Actin-like ATPase domain"/>
    <property type="match status" value="2"/>
</dbReference>
<keyword evidence="12" id="KW-1185">Reference proteome</keyword>
<dbReference type="AlphaFoldDB" id="A0AAX0WZP7"/>
<keyword evidence="3 9" id="KW-0808">Transferase</keyword>
<comment type="function">
    <text evidence="9">Catalyzes the formation of acetyl phosphate from acetate and ATP. Can also catalyze the reverse reaction.</text>
</comment>
<evidence type="ECO:0000256" key="4">
    <source>
        <dbReference type="ARBA" id="ARBA00022723"/>
    </source>
</evidence>
<comment type="similarity">
    <text evidence="1 9 10">Belongs to the acetokinase family.</text>
</comment>
<dbReference type="InterPro" id="IPR004372">
    <property type="entry name" value="Ac/propionate_kinase"/>
</dbReference>
<feature type="binding site" evidence="9">
    <location>
        <begin position="327"/>
        <end position="331"/>
    </location>
    <ligand>
        <name>ATP</name>
        <dbReference type="ChEBI" id="CHEBI:30616"/>
    </ligand>
</feature>
<dbReference type="EMBL" id="NBTX02000001">
    <property type="protein sequence ID" value="PNL73961.1"/>
    <property type="molecule type" value="Genomic_DNA"/>
</dbReference>
<feature type="binding site" evidence="9">
    <location>
        <position position="358"/>
    </location>
    <ligand>
        <name>Mg(2+)</name>
        <dbReference type="ChEBI" id="CHEBI:18420"/>
    </ligand>
</feature>
<dbReference type="GO" id="GO:0000287">
    <property type="term" value="F:magnesium ion binding"/>
    <property type="evidence" value="ECO:0007669"/>
    <property type="project" value="UniProtKB-UniRule"/>
</dbReference>
<comment type="subcellular location">
    <subcellularLocation>
        <location evidence="9">Cytoplasm</location>
    </subcellularLocation>
</comment>
<evidence type="ECO:0000256" key="1">
    <source>
        <dbReference type="ARBA" id="ARBA00008748"/>
    </source>
</evidence>
<feature type="site" description="Transition state stabilizer" evidence="9">
    <location>
        <position position="240"/>
    </location>
</feature>
<dbReference type="InterPro" id="IPR000890">
    <property type="entry name" value="Aliphatic_acid_kin_short-chain"/>
</dbReference>
<dbReference type="PANTHER" id="PTHR21060">
    <property type="entry name" value="ACETATE KINASE"/>
    <property type="match status" value="1"/>
</dbReference>
<comment type="caution">
    <text evidence="11">The sequence shown here is derived from an EMBL/GenBank/DDBJ whole genome shotgun (WGS) entry which is preliminary data.</text>
</comment>
<dbReference type="GO" id="GO:0005524">
    <property type="term" value="F:ATP binding"/>
    <property type="evidence" value="ECO:0007669"/>
    <property type="project" value="UniProtKB-KW"/>
</dbReference>
<evidence type="ECO:0000256" key="5">
    <source>
        <dbReference type="ARBA" id="ARBA00022741"/>
    </source>
</evidence>
<keyword evidence="7 9" id="KW-0067">ATP-binding</keyword>
<dbReference type="EC" id="2.7.2.1" evidence="9"/>
<dbReference type="NCBIfam" id="TIGR00016">
    <property type="entry name" value="ackA"/>
    <property type="match status" value="1"/>
</dbReference>
<evidence type="ECO:0000256" key="9">
    <source>
        <dbReference type="HAMAP-Rule" id="MF_00020"/>
    </source>
</evidence>
<dbReference type="RefSeq" id="WP_058388637.1">
    <property type="nucleotide sequence ID" value="NZ_CBCRWC010000009.1"/>
</dbReference>
<keyword evidence="8 9" id="KW-0460">Magnesium</keyword>
<keyword evidence="6 9" id="KW-0418">Kinase</keyword>
<evidence type="ECO:0000256" key="8">
    <source>
        <dbReference type="ARBA" id="ARBA00022842"/>
    </source>
</evidence>
<keyword evidence="5 9" id="KW-0547">Nucleotide-binding</keyword>
<feature type="site" description="Transition state stabilizer" evidence="9">
    <location>
        <position position="180"/>
    </location>
</feature>
<dbReference type="PROSITE" id="PS01075">
    <property type="entry name" value="ACETATE_KINASE_1"/>
    <property type="match status" value="1"/>
</dbReference>
<evidence type="ECO:0000256" key="2">
    <source>
        <dbReference type="ARBA" id="ARBA00022490"/>
    </source>
</evidence>
<dbReference type="GO" id="GO:0006085">
    <property type="term" value="P:acetyl-CoA biosynthetic process"/>
    <property type="evidence" value="ECO:0007669"/>
    <property type="project" value="UniProtKB-UniRule"/>
</dbReference>
<dbReference type="PIRSF" id="PIRSF000722">
    <property type="entry name" value="Acetate_prop_kin"/>
    <property type="match status" value="1"/>
</dbReference>
<dbReference type="GO" id="GO:0006083">
    <property type="term" value="P:acetate metabolic process"/>
    <property type="evidence" value="ECO:0007669"/>
    <property type="project" value="TreeGrafter"/>
</dbReference>
<comment type="pathway">
    <text evidence="9">Metabolic intermediate biosynthesis; acetyl-CoA biosynthesis; acetyl-CoA from acetate: step 1/2.</text>
</comment>
<feature type="binding site" evidence="9">
    <location>
        <position position="92"/>
    </location>
    <ligand>
        <name>substrate</name>
    </ligand>
</feature>
<dbReference type="InterPro" id="IPR023865">
    <property type="entry name" value="Aliphatic_acid_kinase_CS"/>
</dbReference>
<evidence type="ECO:0000256" key="3">
    <source>
        <dbReference type="ARBA" id="ARBA00022679"/>
    </source>
</evidence>
<evidence type="ECO:0000313" key="12">
    <source>
        <dbReference type="Proteomes" id="UP000192511"/>
    </source>
</evidence>
<comment type="catalytic activity">
    <reaction evidence="9">
        <text>acetate + ATP = acetyl phosphate + ADP</text>
        <dbReference type="Rhea" id="RHEA:11352"/>
        <dbReference type="ChEBI" id="CHEBI:22191"/>
        <dbReference type="ChEBI" id="CHEBI:30089"/>
        <dbReference type="ChEBI" id="CHEBI:30616"/>
        <dbReference type="ChEBI" id="CHEBI:456216"/>
        <dbReference type="EC" id="2.7.2.1"/>
    </reaction>
</comment>
<sequence length="379" mass="41374">MTPSKKTSILVINAGSSSVKFQVFSQESALHLLASGKVAGLGTLPLFVAKDAVANKVIQKTLPVHCSHETALRFILQWINAQDLKISVVAHRVVHGGVMFTKSVWVTSGVMAQLRELNPLAPLHQPHHLAAIELISTINPELPQIACFDTAFHAHHEALFTEYALPQKLREEGIRRYGFHGLSYEWVAYTLQQNDPELAKGRIIAAHLGNGASLCAMHHGISIDTTLGMTALAGLPMGTRCGDLDPGVIIYLIRELGLSADEIEHILYHESGLLGLSEKTNDVKLLQESSDPRAQFALTYFCLKGAQLMGMMAVALGGVDGIVFTGGIGENSEWVRRAILKHVTFLKPFETRIIAANEERIMAMHTLSLLEKNKGSEVL</sequence>
<dbReference type="PRINTS" id="PR00471">
    <property type="entry name" value="ACETATEKNASE"/>
</dbReference>
<dbReference type="Gene3D" id="3.30.420.40">
    <property type="match status" value="2"/>
</dbReference>